<comment type="caution">
    <text evidence="2">The sequence shown here is derived from an EMBL/GenBank/DDBJ whole genome shotgun (WGS) entry which is preliminary data.</text>
</comment>
<proteinExistence type="predicted"/>
<evidence type="ECO:0000313" key="3">
    <source>
        <dbReference type="Proteomes" id="UP001153069"/>
    </source>
</evidence>
<name>A0A9N8HD03_9STRA</name>
<gene>
    <name evidence="2" type="ORF">SEMRO_323_G117330.1</name>
</gene>
<reference evidence="2" key="1">
    <citation type="submission" date="2020-06" db="EMBL/GenBank/DDBJ databases">
        <authorList>
            <consortium name="Plant Systems Biology data submission"/>
        </authorList>
    </citation>
    <scope>NUCLEOTIDE SEQUENCE</scope>
    <source>
        <strain evidence="2">D6</strain>
    </source>
</reference>
<feature type="region of interest" description="Disordered" evidence="1">
    <location>
        <begin position="1"/>
        <end position="103"/>
    </location>
</feature>
<evidence type="ECO:0000313" key="2">
    <source>
        <dbReference type="EMBL" id="CAB9507865.1"/>
    </source>
</evidence>
<accession>A0A9N8HD03</accession>
<protein>
    <submittedName>
        <fullName evidence="2">Uncharacterized protein</fullName>
    </submittedName>
</protein>
<sequence length="206" mass="22836">MSDTSDSTDEESCGPPMPSLRGNGPPTAVVGNFLSPGSHTSDLTSSTRSRQNRGRENVTPLQTLASAASRRQVTTPLRNITNNATRTRQSRTMNEQEQQVDPPVRLTAEEEEEAFDLDCRAKATNDDSDDEGELAKDAMRELTEDELSPSWILWMKSLACYCVFHPVATRTALRLLLQRTSLSLVWHTPEWSGHQVCPSLNLGTYS</sequence>
<feature type="compositionally biased region" description="Polar residues" evidence="1">
    <location>
        <begin position="59"/>
        <end position="99"/>
    </location>
</feature>
<dbReference type="EMBL" id="CAICTM010000322">
    <property type="protein sequence ID" value="CAB9507865.1"/>
    <property type="molecule type" value="Genomic_DNA"/>
</dbReference>
<evidence type="ECO:0000256" key="1">
    <source>
        <dbReference type="SAM" id="MobiDB-lite"/>
    </source>
</evidence>
<organism evidence="2 3">
    <name type="scientific">Seminavis robusta</name>
    <dbReference type="NCBI Taxonomy" id="568900"/>
    <lineage>
        <taxon>Eukaryota</taxon>
        <taxon>Sar</taxon>
        <taxon>Stramenopiles</taxon>
        <taxon>Ochrophyta</taxon>
        <taxon>Bacillariophyta</taxon>
        <taxon>Bacillariophyceae</taxon>
        <taxon>Bacillariophycidae</taxon>
        <taxon>Naviculales</taxon>
        <taxon>Naviculaceae</taxon>
        <taxon>Seminavis</taxon>
    </lineage>
</organism>
<feature type="compositionally biased region" description="Polar residues" evidence="1">
    <location>
        <begin position="35"/>
        <end position="49"/>
    </location>
</feature>
<feature type="compositionally biased region" description="Acidic residues" evidence="1">
    <location>
        <begin position="1"/>
        <end position="12"/>
    </location>
</feature>
<keyword evidence="3" id="KW-1185">Reference proteome</keyword>
<dbReference type="AlphaFoldDB" id="A0A9N8HD03"/>
<dbReference type="Proteomes" id="UP001153069">
    <property type="component" value="Unassembled WGS sequence"/>
</dbReference>